<protein>
    <submittedName>
        <fullName evidence="1">Uncharacterized protein</fullName>
    </submittedName>
</protein>
<dbReference type="EMBL" id="JARPUR010000001">
    <property type="protein sequence ID" value="KAK4886008.1"/>
    <property type="molecule type" value="Genomic_DNA"/>
</dbReference>
<gene>
    <name evidence="1" type="ORF">RN001_002279</name>
</gene>
<name>A0AAN7QNE5_9COLE</name>
<accession>A0AAN7QNE5</accession>
<organism evidence="1 2">
    <name type="scientific">Aquatica leii</name>
    <dbReference type="NCBI Taxonomy" id="1421715"/>
    <lineage>
        <taxon>Eukaryota</taxon>
        <taxon>Metazoa</taxon>
        <taxon>Ecdysozoa</taxon>
        <taxon>Arthropoda</taxon>
        <taxon>Hexapoda</taxon>
        <taxon>Insecta</taxon>
        <taxon>Pterygota</taxon>
        <taxon>Neoptera</taxon>
        <taxon>Endopterygota</taxon>
        <taxon>Coleoptera</taxon>
        <taxon>Polyphaga</taxon>
        <taxon>Elateriformia</taxon>
        <taxon>Elateroidea</taxon>
        <taxon>Lampyridae</taxon>
        <taxon>Luciolinae</taxon>
        <taxon>Aquatica</taxon>
    </lineage>
</organism>
<dbReference type="Proteomes" id="UP001353858">
    <property type="component" value="Unassembled WGS sequence"/>
</dbReference>
<comment type="caution">
    <text evidence="1">The sequence shown here is derived from an EMBL/GenBank/DDBJ whole genome shotgun (WGS) entry which is preliminary data.</text>
</comment>
<evidence type="ECO:0000313" key="2">
    <source>
        <dbReference type="Proteomes" id="UP001353858"/>
    </source>
</evidence>
<keyword evidence="2" id="KW-1185">Reference proteome</keyword>
<reference evidence="2" key="1">
    <citation type="submission" date="2023-01" db="EMBL/GenBank/DDBJ databases">
        <title>Key to firefly adult light organ development and bioluminescence: homeobox transcription factors regulate luciferase expression and transportation to peroxisome.</title>
        <authorList>
            <person name="Fu X."/>
        </authorList>
    </citation>
    <scope>NUCLEOTIDE SEQUENCE [LARGE SCALE GENOMIC DNA]</scope>
</reference>
<proteinExistence type="predicted"/>
<dbReference type="AlphaFoldDB" id="A0AAN7QNE5"/>
<evidence type="ECO:0000313" key="1">
    <source>
        <dbReference type="EMBL" id="KAK4886008.1"/>
    </source>
</evidence>
<sequence>MDITLRKVMRGQLTKLINNVSEIVISESVDIEEVHVLIARLKETYKNLSAISLNALSTMDSSKWKEECEKNMEYEDRAIAAIARLERFAAKQDPNNQPSSPAGPIDQSISVCRNTATNKMTKEAIVVPI</sequence>